<comment type="similarity">
    <text evidence="2 7">Belongs to the cytochrome P450 family.</text>
</comment>
<feature type="binding site" description="axial binding residue" evidence="6">
    <location>
        <position position="454"/>
    </location>
    <ligand>
        <name>heme</name>
        <dbReference type="ChEBI" id="CHEBI:30413"/>
    </ligand>
    <ligandPart>
        <name>Fe</name>
        <dbReference type="ChEBI" id="CHEBI:18248"/>
    </ligandPart>
</feature>
<dbReference type="InterPro" id="IPR036396">
    <property type="entry name" value="Cyt_P450_sf"/>
</dbReference>
<dbReference type="PRINTS" id="PR00465">
    <property type="entry name" value="EP450IV"/>
</dbReference>
<comment type="cofactor">
    <cofactor evidence="1 6">
        <name>heme</name>
        <dbReference type="ChEBI" id="CHEBI:30413"/>
    </cofactor>
</comment>
<keyword evidence="5 6" id="KW-0408">Iron</keyword>
<evidence type="ECO:0000256" key="8">
    <source>
        <dbReference type="SAM" id="Phobius"/>
    </source>
</evidence>
<organism evidence="9 10">
    <name type="scientific">Passalora fulva</name>
    <name type="common">Tomato leaf mold</name>
    <name type="synonym">Cladosporium fulvum</name>
    <dbReference type="NCBI Taxonomy" id="5499"/>
    <lineage>
        <taxon>Eukaryota</taxon>
        <taxon>Fungi</taxon>
        <taxon>Dikarya</taxon>
        <taxon>Ascomycota</taxon>
        <taxon>Pezizomycotina</taxon>
        <taxon>Dothideomycetes</taxon>
        <taxon>Dothideomycetidae</taxon>
        <taxon>Mycosphaerellales</taxon>
        <taxon>Mycosphaerellaceae</taxon>
        <taxon>Fulvia</taxon>
    </lineage>
</organism>
<dbReference type="GO" id="GO:0004497">
    <property type="term" value="F:monooxygenase activity"/>
    <property type="evidence" value="ECO:0007669"/>
    <property type="project" value="UniProtKB-KW"/>
</dbReference>
<evidence type="ECO:0000313" key="9">
    <source>
        <dbReference type="EMBL" id="UJO19282.1"/>
    </source>
</evidence>
<dbReference type="OrthoDB" id="1844152at2759"/>
<dbReference type="GeneID" id="71987192"/>
<dbReference type="RefSeq" id="XP_047763648.1">
    <property type="nucleotide sequence ID" value="XM_047906462.1"/>
</dbReference>
<dbReference type="GO" id="GO:0005506">
    <property type="term" value="F:iron ion binding"/>
    <property type="evidence" value="ECO:0007669"/>
    <property type="project" value="InterPro"/>
</dbReference>
<keyword evidence="6 7" id="KW-0349">Heme</keyword>
<keyword evidence="8" id="KW-1133">Transmembrane helix</keyword>
<sequence length="520" mass="60094">MLVRLPLSPCQVTAMLYLALATLLALCTITYRTLYPWLRRRHALSQIPTHTFTDRPDTQEHYVKSTRDLHYAGYRKFSLNGLPYRVRTSAGGERIVLPTRYLNEVKNASQSVISLPDEMEDLLLMKYTGVPQRTDSGTKVVRVELTRNLGNFVGAMQEECEYGFGRYMPVTQEWSVVMPYHVFAKVVALISSRVLVGPELCRDEGWLRLSIEFSTHAFGAARKLRTGSKWPWSMWLASWNEPAVAEIRARRRQAEELLRPICEERLKRQKDPDWKRPYDGIQWLLDSHGHSGESTEEVVKSLLRLNMAAIHNTTMSATNVLFDLLEHSKYLESLRQEIKNVLAEEGGWTKQALTKLRKMDSLMKETLRMNPTTPITGKRKVLHDYRLHDGLLLPKGSHIAFASDALNRDPAIYNSPDTFDGMRFHDLREWDETKYQFVTATSEYLNWGQGGHACPGTFAVSSRLRRFFASNEIKLMLAFVLQHYEFKWKPGESRPQSTNIDWNLIPDREKEVEVRRRSEA</sequence>
<feature type="transmembrane region" description="Helical" evidence="8">
    <location>
        <begin position="12"/>
        <end position="31"/>
    </location>
</feature>
<reference evidence="9" key="2">
    <citation type="journal article" date="2022" name="Microb. Genom.">
        <title>A chromosome-scale genome assembly of the tomato pathogen Cladosporium fulvum reveals a compartmentalized genome architecture and the presence of a dispensable chromosome.</title>
        <authorList>
            <person name="Zaccaron A.Z."/>
            <person name="Chen L.H."/>
            <person name="Samaras A."/>
            <person name="Stergiopoulos I."/>
        </authorList>
    </citation>
    <scope>NUCLEOTIDE SEQUENCE</scope>
    <source>
        <strain evidence="9">Race5_Kim</strain>
    </source>
</reference>
<keyword evidence="8" id="KW-0812">Transmembrane</keyword>
<dbReference type="Proteomes" id="UP000756132">
    <property type="component" value="Chromosome 6"/>
</dbReference>
<evidence type="ECO:0000256" key="7">
    <source>
        <dbReference type="RuleBase" id="RU000461"/>
    </source>
</evidence>
<dbReference type="PROSITE" id="PS00086">
    <property type="entry name" value="CYTOCHROME_P450"/>
    <property type="match status" value="1"/>
</dbReference>
<dbReference type="CDD" id="cd11041">
    <property type="entry name" value="CYP503A1-like"/>
    <property type="match status" value="1"/>
</dbReference>
<keyword evidence="4 7" id="KW-0560">Oxidoreductase</keyword>
<keyword evidence="8" id="KW-0472">Membrane</keyword>
<evidence type="ECO:0000256" key="6">
    <source>
        <dbReference type="PIRSR" id="PIRSR602403-1"/>
    </source>
</evidence>
<dbReference type="Gene3D" id="1.10.630.10">
    <property type="entry name" value="Cytochrome P450"/>
    <property type="match status" value="1"/>
</dbReference>
<dbReference type="GO" id="GO:0016705">
    <property type="term" value="F:oxidoreductase activity, acting on paired donors, with incorporation or reduction of molecular oxygen"/>
    <property type="evidence" value="ECO:0007669"/>
    <property type="project" value="InterPro"/>
</dbReference>
<evidence type="ECO:0000256" key="1">
    <source>
        <dbReference type="ARBA" id="ARBA00001971"/>
    </source>
</evidence>
<gene>
    <name evidence="9" type="ORF">CLAFUR5_07314</name>
</gene>
<proteinExistence type="inferred from homology"/>
<dbReference type="PANTHER" id="PTHR46206">
    <property type="entry name" value="CYTOCHROME P450"/>
    <property type="match status" value="1"/>
</dbReference>
<dbReference type="InterPro" id="IPR002403">
    <property type="entry name" value="Cyt_P450_E_grp-IV"/>
</dbReference>
<evidence type="ECO:0000256" key="5">
    <source>
        <dbReference type="ARBA" id="ARBA00023004"/>
    </source>
</evidence>
<dbReference type="InterPro" id="IPR001128">
    <property type="entry name" value="Cyt_P450"/>
</dbReference>
<keyword evidence="10" id="KW-1185">Reference proteome</keyword>
<dbReference type="EMBL" id="CP090168">
    <property type="protein sequence ID" value="UJO19282.1"/>
    <property type="molecule type" value="Genomic_DNA"/>
</dbReference>
<dbReference type="AlphaFoldDB" id="A0A9Q8PB88"/>
<keyword evidence="7 9" id="KW-0503">Monooxygenase</keyword>
<evidence type="ECO:0000256" key="4">
    <source>
        <dbReference type="ARBA" id="ARBA00023002"/>
    </source>
</evidence>
<name>A0A9Q8PB88_PASFU</name>
<reference evidence="9" key="1">
    <citation type="submission" date="2021-12" db="EMBL/GenBank/DDBJ databases">
        <authorList>
            <person name="Zaccaron A."/>
            <person name="Stergiopoulos I."/>
        </authorList>
    </citation>
    <scope>NUCLEOTIDE SEQUENCE</scope>
    <source>
        <strain evidence="9">Race5_Kim</strain>
    </source>
</reference>
<protein>
    <submittedName>
        <fullName evidence="9">Cytochrome P450 monooxygenase ccsG</fullName>
    </submittedName>
</protein>
<accession>A0A9Q8PB88</accession>
<dbReference type="KEGG" id="ffu:CLAFUR5_07314"/>
<dbReference type="SUPFAM" id="SSF48264">
    <property type="entry name" value="Cytochrome P450"/>
    <property type="match status" value="1"/>
</dbReference>
<evidence type="ECO:0000256" key="3">
    <source>
        <dbReference type="ARBA" id="ARBA00022723"/>
    </source>
</evidence>
<evidence type="ECO:0000256" key="2">
    <source>
        <dbReference type="ARBA" id="ARBA00010617"/>
    </source>
</evidence>
<evidence type="ECO:0000313" key="10">
    <source>
        <dbReference type="Proteomes" id="UP000756132"/>
    </source>
</evidence>
<keyword evidence="3 6" id="KW-0479">Metal-binding</keyword>
<dbReference type="Pfam" id="PF00067">
    <property type="entry name" value="p450"/>
    <property type="match status" value="1"/>
</dbReference>
<dbReference type="InterPro" id="IPR017972">
    <property type="entry name" value="Cyt_P450_CS"/>
</dbReference>
<dbReference type="GO" id="GO:0020037">
    <property type="term" value="F:heme binding"/>
    <property type="evidence" value="ECO:0007669"/>
    <property type="project" value="InterPro"/>
</dbReference>